<evidence type="ECO:0000313" key="2">
    <source>
        <dbReference type="EMBL" id="KNZ62587.1"/>
    </source>
</evidence>
<feature type="region of interest" description="Disordered" evidence="1">
    <location>
        <begin position="111"/>
        <end position="141"/>
    </location>
</feature>
<accession>A0A0L6VPP2</accession>
<organism evidence="2 3">
    <name type="scientific">Puccinia sorghi</name>
    <dbReference type="NCBI Taxonomy" id="27349"/>
    <lineage>
        <taxon>Eukaryota</taxon>
        <taxon>Fungi</taxon>
        <taxon>Dikarya</taxon>
        <taxon>Basidiomycota</taxon>
        <taxon>Pucciniomycotina</taxon>
        <taxon>Pucciniomycetes</taxon>
        <taxon>Pucciniales</taxon>
        <taxon>Pucciniaceae</taxon>
        <taxon>Puccinia</taxon>
    </lineage>
</organism>
<gene>
    <name evidence="2" type="ORF">VP01_1250g2</name>
</gene>
<protein>
    <submittedName>
        <fullName evidence="2">Uncharacterized protein</fullName>
    </submittedName>
</protein>
<dbReference type="VEuPathDB" id="FungiDB:VP01_1250g2"/>
<feature type="compositionally biased region" description="Polar residues" evidence="1">
    <location>
        <begin position="111"/>
        <end position="124"/>
    </location>
</feature>
<feature type="compositionally biased region" description="Basic and acidic residues" evidence="1">
    <location>
        <begin position="46"/>
        <end position="59"/>
    </location>
</feature>
<evidence type="ECO:0000256" key="1">
    <source>
        <dbReference type="SAM" id="MobiDB-lite"/>
    </source>
</evidence>
<proteinExistence type="predicted"/>
<dbReference type="Proteomes" id="UP000037035">
    <property type="component" value="Unassembled WGS sequence"/>
</dbReference>
<keyword evidence="3" id="KW-1185">Reference proteome</keyword>
<feature type="compositionally biased region" description="Polar residues" evidence="1">
    <location>
        <begin position="153"/>
        <end position="170"/>
    </location>
</feature>
<sequence length="254" mass="29003">MEAAEHDQLYQASPYSSSHYYPSHPHLGVSDQDWNEAREELAHLGIDHHSPRDTYHDDPSLSSVYQHRQHQYQEPYSQFSHHAGFSSDLALDSEEHYHHSHLMADSDSHSLYSPSHVHNSSSHRSLSDEHPTYGFPPSAQSHEFPLRNLSPIVHTSSSSYDHDGQQTPWNRQPGDVRFEEHHPSSTTNFLDTSLPLSSASDYTEFPYDDDHHHHLLSDNLHRPLNILCCLPTTKVRSSPILTRPIVLTVSPIHP</sequence>
<name>A0A0L6VPP2_9BASI</name>
<feature type="region of interest" description="Disordered" evidence="1">
    <location>
        <begin position="1"/>
        <end position="21"/>
    </location>
</feature>
<reference evidence="2 3" key="1">
    <citation type="submission" date="2015-08" db="EMBL/GenBank/DDBJ databases">
        <title>Next Generation Sequencing and Analysis of the Genome of Puccinia sorghi L Schw, the Causal Agent of Maize Common Rust.</title>
        <authorList>
            <person name="Rochi L."/>
            <person name="Burguener G."/>
            <person name="Darino M."/>
            <person name="Turjanski A."/>
            <person name="Kreff E."/>
            <person name="Dieguez M.J."/>
            <person name="Sacco F."/>
        </authorList>
    </citation>
    <scope>NUCLEOTIDE SEQUENCE [LARGE SCALE GENOMIC DNA]</scope>
    <source>
        <strain evidence="2 3">RO10H11247</strain>
    </source>
</reference>
<feature type="region of interest" description="Disordered" evidence="1">
    <location>
        <begin position="153"/>
        <end position="172"/>
    </location>
</feature>
<dbReference type="EMBL" id="LAVV01002788">
    <property type="protein sequence ID" value="KNZ62587.1"/>
    <property type="molecule type" value="Genomic_DNA"/>
</dbReference>
<dbReference type="AlphaFoldDB" id="A0A0L6VPP2"/>
<comment type="caution">
    <text evidence="2">The sequence shown here is derived from an EMBL/GenBank/DDBJ whole genome shotgun (WGS) entry which is preliminary data.</text>
</comment>
<feature type="region of interest" description="Disordered" evidence="1">
    <location>
        <begin position="46"/>
        <end position="75"/>
    </location>
</feature>
<feature type="compositionally biased region" description="Polar residues" evidence="1">
    <location>
        <begin position="60"/>
        <end position="75"/>
    </location>
</feature>
<evidence type="ECO:0000313" key="3">
    <source>
        <dbReference type="Proteomes" id="UP000037035"/>
    </source>
</evidence>